<feature type="domain" description="HpcH/HpaI aldolase/citrate lyase" evidence="6">
    <location>
        <begin position="2"/>
        <end position="219"/>
    </location>
</feature>
<dbReference type="SUPFAM" id="SSF51621">
    <property type="entry name" value="Phosphoenolpyruvate/pyruvate domain"/>
    <property type="match status" value="1"/>
</dbReference>
<name>A0A261V6A6_9BORD</name>
<proteinExistence type="predicted"/>
<dbReference type="GO" id="GO:0006107">
    <property type="term" value="P:oxaloacetate metabolic process"/>
    <property type="evidence" value="ECO:0007669"/>
    <property type="project" value="TreeGrafter"/>
</dbReference>
<dbReference type="RefSeq" id="WP_028354446.1">
    <property type="nucleotide sequence ID" value="NZ_NEVT01000009.1"/>
</dbReference>
<keyword evidence="8" id="KW-1185">Reference proteome</keyword>
<evidence type="ECO:0000256" key="1">
    <source>
        <dbReference type="ARBA" id="ARBA00001946"/>
    </source>
</evidence>
<keyword evidence="3 5" id="KW-0460">Magnesium</keyword>
<sequence length="281" mass="29437">MRSKLFVPASRPELFDKAVNSAADALSFDLEDAVAPECKESARAGLADWLAEPGRASQLKQHAKKIIVRVNAVDTPHFAGDLAALARLPVDILNVPKTESAAAVRAAIDAATQAGFNGDFLINVETPLGLARAAELAGAHERVAGLQLGLADLCEPLGIDRYQPRTLHALMLALRVAAGAAGKFAMDAAYPRVSDPDGFRAEAQLARSLGLLGKSCIHPSQIAIANDVFGFSAAEIDAAQRIVAASRAHPGVGAFLLDGKMIDAPFVRRARDVLLAAGRPA</sequence>
<accession>A0A261V6A6</accession>
<dbReference type="Gene3D" id="3.20.20.60">
    <property type="entry name" value="Phosphoenolpyruvate-binding domains"/>
    <property type="match status" value="1"/>
</dbReference>
<organism evidence="7 8">
    <name type="scientific">Bordetella genomosp. 2</name>
    <dbReference type="NCBI Taxonomy" id="1983456"/>
    <lineage>
        <taxon>Bacteria</taxon>
        <taxon>Pseudomonadati</taxon>
        <taxon>Pseudomonadota</taxon>
        <taxon>Betaproteobacteria</taxon>
        <taxon>Burkholderiales</taxon>
        <taxon>Alcaligenaceae</taxon>
        <taxon>Bordetella</taxon>
    </lineage>
</organism>
<evidence type="ECO:0000256" key="3">
    <source>
        <dbReference type="ARBA" id="ARBA00022842"/>
    </source>
</evidence>
<dbReference type="PANTHER" id="PTHR32308:SF10">
    <property type="entry name" value="CITRATE LYASE SUBUNIT BETA"/>
    <property type="match status" value="1"/>
</dbReference>
<dbReference type="Proteomes" id="UP000215633">
    <property type="component" value="Unassembled WGS sequence"/>
</dbReference>
<comment type="cofactor">
    <cofactor evidence="1">
        <name>Mg(2+)</name>
        <dbReference type="ChEBI" id="CHEBI:18420"/>
    </cofactor>
</comment>
<feature type="binding site" evidence="4">
    <location>
        <position position="69"/>
    </location>
    <ligand>
        <name>substrate</name>
    </ligand>
</feature>
<dbReference type="PANTHER" id="PTHR32308">
    <property type="entry name" value="LYASE BETA SUBUNIT, PUTATIVE (AFU_ORTHOLOGUE AFUA_4G13030)-RELATED"/>
    <property type="match status" value="1"/>
</dbReference>
<evidence type="ECO:0000256" key="2">
    <source>
        <dbReference type="ARBA" id="ARBA00022723"/>
    </source>
</evidence>
<dbReference type="EMBL" id="NEVT01000009">
    <property type="protein sequence ID" value="OZI69659.1"/>
    <property type="molecule type" value="Genomic_DNA"/>
</dbReference>
<evidence type="ECO:0000259" key="6">
    <source>
        <dbReference type="Pfam" id="PF03328"/>
    </source>
</evidence>
<evidence type="ECO:0000313" key="7">
    <source>
        <dbReference type="EMBL" id="OZI69659.1"/>
    </source>
</evidence>
<dbReference type="GO" id="GO:0016829">
    <property type="term" value="F:lyase activity"/>
    <property type="evidence" value="ECO:0007669"/>
    <property type="project" value="UniProtKB-KW"/>
</dbReference>
<keyword evidence="2 5" id="KW-0479">Metal-binding</keyword>
<keyword evidence="7" id="KW-0456">Lyase</keyword>
<reference evidence="8" key="1">
    <citation type="submission" date="2017-05" db="EMBL/GenBank/DDBJ databases">
        <title>Complete and WGS of Bordetella genogroups.</title>
        <authorList>
            <person name="Spilker T."/>
            <person name="Lipuma J."/>
        </authorList>
    </citation>
    <scope>NUCLEOTIDE SEQUENCE [LARGE SCALE GENOMIC DNA]</scope>
    <source>
        <strain evidence="8">AU8256</strain>
    </source>
</reference>
<gene>
    <name evidence="7" type="ORF">CAL24_22860</name>
</gene>
<protein>
    <submittedName>
        <fullName evidence="7">CoA ester lyase</fullName>
    </submittedName>
</protein>
<dbReference type="PIRSF" id="PIRSF015582">
    <property type="entry name" value="Cit_lyase_B"/>
    <property type="match status" value="1"/>
</dbReference>
<evidence type="ECO:0000256" key="4">
    <source>
        <dbReference type="PIRSR" id="PIRSR015582-1"/>
    </source>
</evidence>
<dbReference type="InterPro" id="IPR005000">
    <property type="entry name" value="Aldolase/citrate-lyase_domain"/>
</dbReference>
<evidence type="ECO:0000256" key="5">
    <source>
        <dbReference type="PIRSR" id="PIRSR015582-2"/>
    </source>
</evidence>
<feature type="binding site" evidence="4">
    <location>
        <position position="125"/>
    </location>
    <ligand>
        <name>substrate</name>
    </ligand>
</feature>
<dbReference type="InterPro" id="IPR015813">
    <property type="entry name" value="Pyrv/PenolPyrv_kinase-like_dom"/>
</dbReference>
<dbReference type="AlphaFoldDB" id="A0A261V6A6"/>
<dbReference type="Pfam" id="PF03328">
    <property type="entry name" value="HpcH_HpaI"/>
    <property type="match status" value="1"/>
</dbReference>
<comment type="caution">
    <text evidence="7">The sequence shown here is derived from an EMBL/GenBank/DDBJ whole genome shotgun (WGS) entry which is preliminary data.</text>
</comment>
<dbReference type="InterPro" id="IPR040442">
    <property type="entry name" value="Pyrv_kinase-like_dom_sf"/>
</dbReference>
<feature type="binding site" evidence="5">
    <location>
        <position position="152"/>
    </location>
    <ligand>
        <name>Mg(2+)</name>
        <dbReference type="ChEBI" id="CHEBI:18420"/>
    </ligand>
</feature>
<evidence type="ECO:0000313" key="8">
    <source>
        <dbReference type="Proteomes" id="UP000215633"/>
    </source>
</evidence>
<dbReference type="InterPro" id="IPR011206">
    <property type="entry name" value="Citrate_lyase_beta/mcl1/mcl2"/>
</dbReference>
<feature type="binding site" evidence="5">
    <location>
        <position position="125"/>
    </location>
    <ligand>
        <name>Mg(2+)</name>
        <dbReference type="ChEBI" id="CHEBI:18420"/>
    </ligand>
</feature>
<dbReference type="GO" id="GO:0000287">
    <property type="term" value="F:magnesium ion binding"/>
    <property type="evidence" value="ECO:0007669"/>
    <property type="project" value="TreeGrafter"/>
</dbReference>